<dbReference type="GO" id="GO:0017004">
    <property type="term" value="P:cytochrome complex assembly"/>
    <property type="evidence" value="ECO:0007669"/>
    <property type="project" value="UniProtKB-KW"/>
</dbReference>
<dbReference type="SMART" id="SM00028">
    <property type="entry name" value="TPR"/>
    <property type="match status" value="2"/>
</dbReference>
<keyword evidence="1" id="KW-0677">Repeat</keyword>
<dbReference type="EMBL" id="JABAEK010000002">
    <property type="protein sequence ID" value="NLQ16573.1"/>
    <property type="molecule type" value="Genomic_DNA"/>
</dbReference>
<keyword evidence="9" id="KW-1185">Reference proteome</keyword>
<dbReference type="Proteomes" id="UP000586067">
    <property type="component" value="Unassembled WGS sequence"/>
</dbReference>
<feature type="domain" description="Cytochrome c-type biogenesis protein H Ig-like" evidence="6">
    <location>
        <begin position="296"/>
        <end position="387"/>
    </location>
</feature>
<feature type="repeat" description="TPR" evidence="4">
    <location>
        <begin position="145"/>
        <end position="178"/>
    </location>
</feature>
<dbReference type="PANTHER" id="PTHR47870:SF1">
    <property type="entry name" value="CYTOCHROME C-TYPE BIOGENESIS PROTEIN CCMH"/>
    <property type="match status" value="1"/>
</dbReference>
<keyword evidence="5" id="KW-0472">Membrane</keyword>
<evidence type="ECO:0000256" key="1">
    <source>
        <dbReference type="ARBA" id="ARBA00022737"/>
    </source>
</evidence>
<organism evidence="8 9">
    <name type="scientific">Marinomonas profundi</name>
    <dbReference type="NCBI Taxonomy" id="2726122"/>
    <lineage>
        <taxon>Bacteria</taxon>
        <taxon>Pseudomonadati</taxon>
        <taxon>Pseudomonadota</taxon>
        <taxon>Gammaproteobacteria</taxon>
        <taxon>Oceanospirillales</taxon>
        <taxon>Oceanospirillaceae</taxon>
        <taxon>Marinomonas</taxon>
    </lineage>
</organism>
<keyword evidence="2" id="KW-0201">Cytochrome c-type biogenesis</keyword>
<evidence type="ECO:0000256" key="3">
    <source>
        <dbReference type="ARBA" id="ARBA00022803"/>
    </source>
</evidence>
<dbReference type="InterPro" id="IPR056413">
    <property type="entry name" value="TPR_CcmH_CycH"/>
</dbReference>
<dbReference type="PROSITE" id="PS50005">
    <property type="entry name" value="TPR"/>
    <property type="match status" value="1"/>
</dbReference>
<dbReference type="Gene3D" id="1.25.40.10">
    <property type="entry name" value="Tetratricopeptide repeat domain"/>
    <property type="match status" value="2"/>
</dbReference>
<sequence>MIVLSMVYLYGVLAQYAGNSLSDSVGGNEEQERQAFATLRRVEIAEERDAGRLTPSESNQLLADVEHEVGAVGKRRKHFFRTDVSFARWLMLGAMAIMVLGSVSLYQKLGYAAEVVFTQDLQTQQLTPQKITEFLQYRSERYGRTEDWYYLASDYVSAGKYQEAVTAFEKALEKRPQHAEDRVALLAEYALAIFYANDNQSSPKMQTVVKTILQQDPTQATALDLKGVAEFAQHNYLGAVLAWQEAIRYSVRSAERLALLSAIAKARQLGRIDYQQVAPIITHQLAVKIEWDANARPWRSDDVLLVYALAEGEKMPIAIQRVFPEDLEPLILLTNLDALMPTATLAETKKVDVVVKLSSINDNDLTKGRIIGIKHGLLTNSKEIFAIKVAL</sequence>
<dbReference type="InterPro" id="IPR019734">
    <property type="entry name" value="TPR_rpt"/>
</dbReference>
<dbReference type="Pfam" id="PF23892">
    <property type="entry name" value="Ig_CycH"/>
    <property type="match status" value="1"/>
</dbReference>
<dbReference type="InterPro" id="IPR011990">
    <property type="entry name" value="TPR-like_helical_dom_sf"/>
</dbReference>
<reference evidence="8 9" key="1">
    <citation type="submission" date="2020-04" db="EMBL/GenBank/DDBJ databases">
        <title>Marinomonas sp. M1K-6 isolated from the deep seawater of the Mariana Trench.</title>
        <authorList>
            <person name="Li Y."/>
        </authorList>
    </citation>
    <scope>NUCLEOTIDE SEQUENCE [LARGE SCALE GENOMIC DNA]</scope>
    <source>
        <strain evidence="8 9">M1K-6</strain>
    </source>
</reference>
<name>A0A847R2M9_9GAMM</name>
<evidence type="ECO:0000313" key="8">
    <source>
        <dbReference type="EMBL" id="NLQ16573.1"/>
    </source>
</evidence>
<dbReference type="SUPFAM" id="SSF48452">
    <property type="entry name" value="TPR-like"/>
    <property type="match status" value="1"/>
</dbReference>
<evidence type="ECO:0000256" key="5">
    <source>
        <dbReference type="SAM" id="Phobius"/>
    </source>
</evidence>
<dbReference type="PROSITE" id="PS50293">
    <property type="entry name" value="TPR_REGION"/>
    <property type="match status" value="1"/>
</dbReference>
<evidence type="ECO:0000259" key="6">
    <source>
        <dbReference type="Pfam" id="PF23892"/>
    </source>
</evidence>
<dbReference type="InterPro" id="IPR056412">
    <property type="entry name" value="Ig_CycH"/>
</dbReference>
<feature type="domain" description="Cytochrome c-type biogenesis protein H TPR" evidence="7">
    <location>
        <begin position="145"/>
        <end position="247"/>
    </location>
</feature>
<keyword evidence="5" id="KW-0812">Transmembrane</keyword>
<dbReference type="InterPro" id="IPR051263">
    <property type="entry name" value="C-type_cytochrome_biogenesis"/>
</dbReference>
<protein>
    <submittedName>
        <fullName evidence="8">Tetratricopeptide repeat protein</fullName>
    </submittedName>
</protein>
<feature type="transmembrane region" description="Helical" evidence="5">
    <location>
        <begin position="86"/>
        <end position="106"/>
    </location>
</feature>
<dbReference type="AlphaFoldDB" id="A0A847R2M9"/>
<comment type="caution">
    <text evidence="8">The sequence shown here is derived from an EMBL/GenBank/DDBJ whole genome shotgun (WGS) entry which is preliminary data.</text>
</comment>
<dbReference type="PANTHER" id="PTHR47870">
    <property type="entry name" value="CYTOCHROME C-TYPE BIOGENESIS PROTEIN CCMH"/>
    <property type="match status" value="1"/>
</dbReference>
<evidence type="ECO:0000313" key="9">
    <source>
        <dbReference type="Proteomes" id="UP000586067"/>
    </source>
</evidence>
<gene>
    <name evidence="8" type="ORF">HGG82_02905</name>
</gene>
<keyword evidence="3 4" id="KW-0802">TPR repeat</keyword>
<evidence type="ECO:0000259" key="7">
    <source>
        <dbReference type="Pfam" id="PF23914"/>
    </source>
</evidence>
<evidence type="ECO:0000256" key="2">
    <source>
        <dbReference type="ARBA" id="ARBA00022748"/>
    </source>
</evidence>
<accession>A0A847R2M9</accession>
<keyword evidence="5" id="KW-1133">Transmembrane helix</keyword>
<evidence type="ECO:0000256" key="4">
    <source>
        <dbReference type="PROSITE-ProRule" id="PRU00339"/>
    </source>
</evidence>
<dbReference type="Pfam" id="PF23914">
    <property type="entry name" value="TPR_CcmH_CycH"/>
    <property type="match status" value="1"/>
</dbReference>
<proteinExistence type="predicted"/>